<evidence type="ECO:0000313" key="1">
    <source>
        <dbReference type="EMBL" id="CAH8305715.1"/>
    </source>
</evidence>
<protein>
    <submittedName>
        <fullName evidence="1">Uncharacterized protein</fullName>
    </submittedName>
</protein>
<dbReference type="AlphaFoldDB" id="A0ABC8IX53"/>
<evidence type="ECO:0000313" key="2">
    <source>
        <dbReference type="Proteomes" id="UP001642260"/>
    </source>
</evidence>
<proteinExistence type="predicted"/>
<keyword evidence="2" id="KW-1185">Reference proteome</keyword>
<dbReference type="EMBL" id="CAKOAT010061821">
    <property type="protein sequence ID" value="CAH8305715.1"/>
    <property type="molecule type" value="Genomic_DNA"/>
</dbReference>
<gene>
    <name evidence="1" type="ORF">ERUC_LOCUS3936</name>
</gene>
<organism evidence="1 2">
    <name type="scientific">Eruca vesicaria subsp. sativa</name>
    <name type="common">Garden rocket</name>
    <name type="synonym">Eruca sativa</name>
    <dbReference type="NCBI Taxonomy" id="29727"/>
    <lineage>
        <taxon>Eukaryota</taxon>
        <taxon>Viridiplantae</taxon>
        <taxon>Streptophyta</taxon>
        <taxon>Embryophyta</taxon>
        <taxon>Tracheophyta</taxon>
        <taxon>Spermatophyta</taxon>
        <taxon>Magnoliopsida</taxon>
        <taxon>eudicotyledons</taxon>
        <taxon>Gunneridae</taxon>
        <taxon>Pentapetalae</taxon>
        <taxon>rosids</taxon>
        <taxon>malvids</taxon>
        <taxon>Brassicales</taxon>
        <taxon>Brassicaceae</taxon>
        <taxon>Brassiceae</taxon>
        <taxon>Eruca</taxon>
    </lineage>
</organism>
<name>A0ABC8IX53_ERUVS</name>
<dbReference type="Proteomes" id="UP001642260">
    <property type="component" value="Unassembled WGS sequence"/>
</dbReference>
<accession>A0ABC8IX53</accession>
<reference evidence="1 2" key="1">
    <citation type="submission" date="2022-03" db="EMBL/GenBank/DDBJ databases">
        <authorList>
            <person name="Macdonald S."/>
            <person name="Ahmed S."/>
            <person name="Newling K."/>
        </authorList>
    </citation>
    <scope>NUCLEOTIDE SEQUENCE [LARGE SCALE GENOMIC DNA]</scope>
</reference>
<comment type="caution">
    <text evidence="1">The sequence shown here is derived from an EMBL/GenBank/DDBJ whole genome shotgun (WGS) entry which is preliminary data.</text>
</comment>
<sequence length="130" mass="14503">MSPSEKTSIGHETMMNGPNFYMKMSASMSVSVDLTNAKEAEMLKQVVTMLLGTKVISLTLEIHTTRFGKIQDRFPTLSSVQILYGCLTLAVQMKNLLGLAYYNARNCTKKLEMEEAIAKLKELPKGHDNL</sequence>